<dbReference type="AlphaFoldDB" id="A0ABD6A4C4"/>
<dbReference type="InterPro" id="IPR056135">
    <property type="entry name" value="DUF7718"/>
</dbReference>
<evidence type="ECO:0000313" key="3">
    <source>
        <dbReference type="EMBL" id="MFC7257387.1"/>
    </source>
</evidence>
<reference evidence="4" key="3">
    <citation type="submission" date="2024-09" db="EMBL/GenBank/DDBJ databases">
        <authorList>
            <person name="Sun Q."/>
        </authorList>
    </citation>
    <scope>NUCLEOTIDE SEQUENCE</scope>
    <source>
        <strain evidence="4">CGMCC 4.163</strain>
    </source>
</reference>
<gene>
    <name evidence="3" type="ORF">ACFQKE_19245</name>
    <name evidence="4" type="ORF">ACFQKE_19410</name>
</gene>
<feature type="compositionally biased region" description="Basic and acidic residues" evidence="1">
    <location>
        <begin position="161"/>
        <end position="171"/>
    </location>
</feature>
<name>A0ABD6A4C4_9EURY</name>
<reference evidence="5" key="2">
    <citation type="journal article" date="2019" name="Int. J. Syst. Evol. Microbiol.">
        <title>The Global Catalogue of Microorganisms (GCM) 10K type strain sequencing project: providing services to taxonomists for standard genome sequencing and annotation.</title>
        <authorList>
            <consortium name="The Broad Institute Genomics Platform"/>
            <consortium name="The Broad Institute Genome Sequencing Center for Infectious Disease"/>
            <person name="Wu L."/>
            <person name="Ma J."/>
        </authorList>
    </citation>
    <scope>NUCLEOTIDE SEQUENCE [LARGE SCALE GENOMIC DNA]</scope>
    <source>
        <strain evidence="5">GX21</strain>
    </source>
</reference>
<protein>
    <recommendedName>
        <fullName evidence="2">DUF7718 domain-containing protein</fullName>
    </recommendedName>
</protein>
<accession>A0ABD6A4C4</accession>
<keyword evidence="5" id="KW-1185">Reference proteome</keyword>
<dbReference type="EMBL" id="JBHTAT010000006">
    <property type="protein sequence ID" value="MFC7257387.1"/>
    <property type="molecule type" value="Genomic_DNA"/>
</dbReference>
<dbReference type="RefSeq" id="WP_379707117.1">
    <property type="nucleotide sequence ID" value="NZ_JBHTAT010000006.1"/>
</dbReference>
<reference evidence="4" key="1">
    <citation type="journal article" date="2014" name="Int. J. Syst. Evol. Microbiol.">
        <title>Complete genome sequence of Corynebacterium casei LMG S-19264T (=DSM 44701T), isolated from a smear-ripened cheese.</title>
        <authorList>
            <consortium name="US DOE Joint Genome Institute (JGI-PGF)"/>
            <person name="Walter F."/>
            <person name="Albersmeier A."/>
            <person name="Kalinowski J."/>
            <person name="Ruckert C."/>
        </authorList>
    </citation>
    <scope>NUCLEOTIDE SEQUENCE [LARGE SCALE GENOMIC DNA]</scope>
    <source>
        <strain evidence="4">CGMCC 4.163</strain>
    </source>
</reference>
<feature type="region of interest" description="Disordered" evidence="1">
    <location>
        <begin position="128"/>
        <end position="208"/>
    </location>
</feature>
<evidence type="ECO:0000313" key="4">
    <source>
        <dbReference type="EMBL" id="MFC7257420.1"/>
    </source>
</evidence>
<sequence length="208" mass="22645">MTAPSLPTGFDVAKHVAATRADCALTVGFDRRQGYIPRFLVQLHYQVATAPVVWHSIARMDHNETAATGHDVYREGLHVDADRRVGPEVHLALRHGPLPANRGAVIRGCVDYLDAEADYFVDVFEGRHSPGSPPRWAPDGGEREPTFIRSPPVDGGMSRNADADALSREELTELLADATGTDAEALDREARDMEIAPPAEADVVDETE</sequence>
<feature type="domain" description="DUF7718" evidence="2">
    <location>
        <begin position="22"/>
        <end position="128"/>
    </location>
</feature>
<dbReference type="EMBL" id="JBHTAT010000006">
    <property type="protein sequence ID" value="MFC7257420.1"/>
    <property type="molecule type" value="Genomic_DNA"/>
</dbReference>
<evidence type="ECO:0000256" key="1">
    <source>
        <dbReference type="SAM" id="MobiDB-lite"/>
    </source>
</evidence>
<evidence type="ECO:0000313" key="5">
    <source>
        <dbReference type="Proteomes" id="UP001596434"/>
    </source>
</evidence>
<feature type="compositionally biased region" description="Basic and acidic residues" evidence="1">
    <location>
        <begin position="185"/>
        <end position="194"/>
    </location>
</feature>
<comment type="caution">
    <text evidence="4">The sequence shown here is derived from an EMBL/GenBank/DDBJ whole genome shotgun (WGS) entry which is preliminary data.</text>
</comment>
<evidence type="ECO:0000259" key="2">
    <source>
        <dbReference type="Pfam" id="PF24839"/>
    </source>
</evidence>
<organism evidence="4 5">
    <name type="scientific">Haloplanus litoreus</name>
    <dbReference type="NCBI Taxonomy" id="767515"/>
    <lineage>
        <taxon>Archaea</taxon>
        <taxon>Methanobacteriati</taxon>
        <taxon>Methanobacteriota</taxon>
        <taxon>Stenosarchaea group</taxon>
        <taxon>Halobacteria</taxon>
        <taxon>Halobacteriales</taxon>
        <taxon>Haloferacaceae</taxon>
        <taxon>Haloplanus</taxon>
    </lineage>
</organism>
<dbReference type="Pfam" id="PF24839">
    <property type="entry name" value="DUF7718"/>
    <property type="match status" value="1"/>
</dbReference>
<proteinExistence type="predicted"/>
<dbReference type="Proteomes" id="UP001596434">
    <property type="component" value="Unassembled WGS sequence"/>
</dbReference>